<organism evidence="2 3">
    <name type="scientific">Thiohalomonas denitrificans</name>
    <dbReference type="NCBI Taxonomy" id="415747"/>
    <lineage>
        <taxon>Bacteria</taxon>
        <taxon>Pseudomonadati</taxon>
        <taxon>Pseudomonadota</taxon>
        <taxon>Gammaproteobacteria</taxon>
        <taxon>Thiohalomonadales</taxon>
        <taxon>Thiohalomonadaceae</taxon>
        <taxon>Thiohalomonas</taxon>
    </lineage>
</organism>
<keyword evidence="3" id="KW-1185">Reference proteome</keyword>
<dbReference type="GO" id="GO:0043683">
    <property type="term" value="P:type IV pilus assembly"/>
    <property type="evidence" value="ECO:0007669"/>
    <property type="project" value="InterPro"/>
</dbReference>
<dbReference type="InterPro" id="IPR031982">
    <property type="entry name" value="PilE-like"/>
</dbReference>
<dbReference type="Pfam" id="PF16732">
    <property type="entry name" value="ComP_DUS"/>
    <property type="match status" value="1"/>
</dbReference>
<reference evidence="2 3" key="1">
    <citation type="submission" date="2016-10" db="EMBL/GenBank/DDBJ databases">
        <authorList>
            <person name="de Groot N.N."/>
        </authorList>
    </citation>
    <scope>NUCLEOTIDE SEQUENCE [LARGE SCALE GENOMIC DNA]</scope>
    <source>
        <strain evidence="2 3">HLD2</strain>
    </source>
</reference>
<feature type="transmembrane region" description="Helical" evidence="1">
    <location>
        <begin position="6"/>
        <end position="29"/>
    </location>
</feature>
<dbReference type="Pfam" id="PF07963">
    <property type="entry name" value="N_methyl"/>
    <property type="match status" value="1"/>
</dbReference>
<dbReference type="OrthoDB" id="5296638at2"/>
<gene>
    <name evidence="2" type="ORF">SAMN03097708_00535</name>
</gene>
<dbReference type="Gene3D" id="3.30.700.10">
    <property type="entry name" value="Glycoprotein, Type 4 Pilin"/>
    <property type="match status" value="1"/>
</dbReference>
<dbReference type="RefSeq" id="WP_092992371.1">
    <property type="nucleotide sequence ID" value="NZ_FMWD01000002.1"/>
</dbReference>
<evidence type="ECO:0000313" key="3">
    <source>
        <dbReference type="Proteomes" id="UP000199648"/>
    </source>
</evidence>
<protein>
    <submittedName>
        <fullName evidence="2">Type IV pilus assembly protein PilE</fullName>
    </submittedName>
</protein>
<keyword evidence="1" id="KW-1133">Transmembrane helix</keyword>
<sequence>MRDRGFTLIEIMIVVAIVGILAMVAYPTYKESVQKSRRSDAMAALLELQLSQEKLRTSCAFYAEDIQNTSACGADAAGTDVAGSQTSPEGFYNIDIVTGTGSSTGYTATATPTGGQTGDSCGTFAINKDGPDHSGTYADSGCWGK</sequence>
<keyword evidence="1" id="KW-0812">Transmembrane</keyword>
<dbReference type="InterPro" id="IPR045584">
    <property type="entry name" value="Pilin-like"/>
</dbReference>
<dbReference type="AlphaFoldDB" id="A0A1G5PQ70"/>
<dbReference type="STRING" id="415747.SAMN03097708_00535"/>
<evidence type="ECO:0000313" key="2">
    <source>
        <dbReference type="EMBL" id="SCZ51593.1"/>
    </source>
</evidence>
<name>A0A1G5PQ70_9GAMM</name>
<proteinExistence type="predicted"/>
<dbReference type="NCBIfam" id="TIGR02532">
    <property type="entry name" value="IV_pilin_GFxxxE"/>
    <property type="match status" value="1"/>
</dbReference>
<dbReference type="EMBL" id="FMWD01000002">
    <property type="protein sequence ID" value="SCZ51593.1"/>
    <property type="molecule type" value="Genomic_DNA"/>
</dbReference>
<keyword evidence="1" id="KW-0472">Membrane</keyword>
<dbReference type="InterPro" id="IPR012902">
    <property type="entry name" value="N_methyl_site"/>
</dbReference>
<dbReference type="Proteomes" id="UP000199648">
    <property type="component" value="Unassembled WGS sequence"/>
</dbReference>
<dbReference type="SUPFAM" id="SSF54523">
    <property type="entry name" value="Pili subunits"/>
    <property type="match status" value="1"/>
</dbReference>
<accession>A0A1G5PQ70</accession>
<evidence type="ECO:0000256" key="1">
    <source>
        <dbReference type="SAM" id="Phobius"/>
    </source>
</evidence>
<dbReference type="PROSITE" id="PS00409">
    <property type="entry name" value="PROKAR_NTER_METHYL"/>
    <property type="match status" value="1"/>
</dbReference>